<keyword evidence="5 7" id="KW-0460">Magnesium</keyword>
<reference evidence="14 15" key="1">
    <citation type="submission" date="2019-11" db="EMBL/GenBank/DDBJ databases">
        <authorList>
            <person name="Cho J.-C."/>
        </authorList>
    </citation>
    <scope>NUCLEOTIDE SEQUENCE [LARGE SCALE GENOMIC DNA]</scope>
    <source>
        <strain evidence="13 14">JH1073</strain>
        <strain evidence="12 15">JH702</strain>
    </source>
</reference>
<evidence type="ECO:0000313" key="13">
    <source>
        <dbReference type="EMBL" id="WFG40176.1"/>
    </source>
</evidence>
<dbReference type="InterPro" id="IPR016066">
    <property type="entry name" value="A-D-PHexomutase_CS"/>
</dbReference>
<dbReference type="PANTHER" id="PTHR45745:SF1">
    <property type="entry name" value="PHOSPHOGLUCOMUTASE 2B-RELATED"/>
    <property type="match status" value="1"/>
</dbReference>
<keyword evidence="3" id="KW-0597">Phosphoprotein</keyword>
<name>A0AAJ6CSC1_9CHLR</name>
<dbReference type="AlphaFoldDB" id="A0AAJ6CSC1"/>
<comment type="similarity">
    <text evidence="2 7">Belongs to the phosphohexose mutase family.</text>
</comment>
<dbReference type="PRINTS" id="PR00509">
    <property type="entry name" value="PGMPMM"/>
</dbReference>
<dbReference type="PROSITE" id="PS00710">
    <property type="entry name" value="PGM_PMM"/>
    <property type="match status" value="1"/>
</dbReference>
<evidence type="ECO:0000313" key="15">
    <source>
        <dbReference type="Proteomes" id="UP001321249"/>
    </source>
</evidence>
<dbReference type="Gene3D" id="3.40.120.10">
    <property type="entry name" value="Alpha-D-Glucose-1,6-Bisphosphate, subunit A, domain 3"/>
    <property type="match status" value="3"/>
</dbReference>
<evidence type="ECO:0000256" key="2">
    <source>
        <dbReference type="ARBA" id="ARBA00010231"/>
    </source>
</evidence>
<protein>
    <submittedName>
        <fullName evidence="13">Phosphoglucomutase/phosphomannomutase family protein</fullName>
    </submittedName>
</protein>
<organism evidence="13 14">
    <name type="scientific">Candidatus Lucifugimonas marina</name>
    <dbReference type="NCBI Taxonomy" id="3038979"/>
    <lineage>
        <taxon>Bacteria</taxon>
        <taxon>Bacillati</taxon>
        <taxon>Chloroflexota</taxon>
        <taxon>Dehalococcoidia</taxon>
        <taxon>SAR202 cluster</taxon>
        <taxon>Candidatus Lucifugimonadales</taxon>
        <taxon>Candidatus Lucifugimonadaceae</taxon>
        <taxon>Candidatus Lucifugimonas</taxon>
    </lineage>
</organism>
<dbReference type="RefSeq" id="WP_342825817.1">
    <property type="nucleotide sequence ID" value="NZ_CP046146.1"/>
</dbReference>
<dbReference type="InterPro" id="IPR005846">
    <property type="entry name" value="A-D-PHexomutase_a/b/a-III"/>
</dbReference>
<keyword evidence="4 7" id="KW-0479">Metal-binding</keyword>
<dbReference type="InterPro" id="IPR016055">
    <property type="entry name" value="A-D-PHexomutase_a/b/a-I/II/III"/>
</dbReference>
<feature type="domain" description="Alpha-D-phosphohexomutase C-terminal" evidence="8">
    <location>
        <begin position="422"/>
        <end position="467"/>
    </location>
</feature>
<dbReference type="GO" id="GO:0000287">
    <property type="term" value="F:magnesium ion binding"/>
    <property type="evidence" value="ECO:0007669"/>
    <property type="project" value="InterPro"/>
</dbReference>
<dbReference type="Proteomes" id="UP001219901">
    <property type="component" value="Chromosome"/>
</dbReference>
<evidence type="ECO:0000313" key="12">
    <source>
        <dbReference type="EMBL" id="MDG0867445.1"/>
    </source>
</evidence>
<gene>
    <name evidence="12" type="ORF">GKO46_10245</name>
    <name evidence="13" type="ORF">GKO48_11295</name>
</gene>
<dbReference type="PANTHER" id="PTHR45745">
    <property type="entry name" value="PHOSPHOMANNOMUTASE 45A"/>
    <property type="match status" value="1"/>
</dbReference>
<reference evidence="14" key="3">
    <citation type="submission" date="2023-06" db="EMBL/GenBank/DDBJ databases">
        <title>Pangenomics reveal diversification of enzyme families and niche specialization in globally abundant SAR202 bacteria.</title>
        <authorList>
            <person name="Saw J.H.W."/>
        </authorList>
    </citation>
    <scope>NUCLEOTIDE SEQUENCE [LARGE SCALE GENOMIC DNA]</scope>
    <source>
        <strain evidence="14">JH1073</strain>
    </source>
</reference>
<dbReference type="InterPro" id="IPR005844">
    <property type="entry name" value="A-D-PHexomutase_a/b/a-I"/>
</dbReference>
<dbReference type="CDD" id="cd05800">
    <property type="entry name" value="PGM_like2"/>
    <property type="match status" value="1"/>
</dbReference>
<sequence length="472" mass="50522">MTDRPQINFGTDGWRAIIAEDFTFANVRACGEAVARNLIATNRADQGLVVGFDTRYGSPRFAEAVAKVVNSYGIDTHMFDVAAPTPACSFAVVDHSAANGVMITASHNPPEWNGFKVKSSAGGSATPDEVAQIEDHLAEVLDGKGDQTGSGTGANTVFDVISPYIEQLHRVIDVAPIKEKPLKVVVDAMHGSGAVIIPLVLAGGAIEVIEIRSEQNPNFPGMDQPEPIEHNVKPLSAAVRELGADVGIALDGDADRVGIVDENGKYFSTLEVFSLLTDHFMGRRNERGGVACTITMSSMVDKLSTHYGAPIYRTPVGFKFVGPTMIDNGCSMGGEESGGYAFKGHVPERDGSLSGLLFLEAMVMSGKKPSELLSDLHELVGPHTFRRIDVSYDESQRTKLANTVESVSPDSLGGLSLESEDRRDGVRFNLAGGSWAVVRMSGTEPLVRIYAETPDTETLESVLAELRSILKI</sequence>
<dbReference type="GO" id="GO:0006166">
    <property type="term" value="P:purine ribonucleoside salvage"/>
    <property type="evidence" value="ECO:0007669"/>
    <property type="project" value="TreeGrafter"/>
</dbReference>
<keyword evidence="14" id="KW-1185">Reference proteome</keyword>
<dbReference type="EMBL" id="WMBE01000003">
    <property type="protein sequence ID" value="MDG0867445.1"/>
    <property type="molecule type" value="Genomic_DNA"/>
</dbReference>
<evidence type="ECO:0000256" key="5">
    <source>
        <dbReference type="ARBA" id="ARBA00022842"/>
    </source>
</evidence>
<evidence type="ECO:0000256" key="1">
    <source>
        <dbReference type="ARBA" id="ARBA00001946"/>
    </source>
</evidence>
<dbReference type="Pfam" id="PF02879">
    <property type="entry name" value="PGM_PMM_II"/>
    <property type="match status" value="1"/>
</dbReference>
<dbReference type="GO" id="GO:0005975">
    <property type="term" value="P:carbohydrate metabolic process"/>
    <property type="evidence" value="ECO:0007669"/>
    <property type="project" value="InterPro"/>
</dbReference>
<dbReference type="EMBL" id="CP046147">
    <property type="protein sequence ID" value="WFG40176.1"/>
    <property type="molecule type" value="Genomic_DNA"/>
</dbReference>
<dbReference type="Pfam" id="PF02880">
    <property type="entry name" value="PGM_PMM_III"/>
    <property type="match status" value="1"/>
</dbReference>
<feature type="domain" description="Alpha-D-phosphohexomutase alpha/beta/alpha" evidence="10">
    <location>
        <begin position="163"/>
        <end position="264"/>
    </location>
</feature>
<dbReference type="Pfam" id="PF00408">
    <property type="entry name" value="PGM_PMM_IV"/>
    <property type="match status" value="1"/>
</dbReference>
<reference evidence="13" key="2">
    <citation type="journal article" date="2023" name="Nat. Commun.">
        <title>Cultivation of marine bacteria of the SAR202 clade.</title>
        <authorList>
            <person name="Lim Y."/>
            <person name="Seo J.H."/>
            <person name="Giovannoni S.J."/>
            <person name="Kang I."/>
            <person name="Cho J.C."/>
        </authorList>
    </citation>
    <scope>NUCLEOTIDE SEQUENCE</scope>
    <source>
        <strain evidence="13">JH1073</strain>
    </source>
</reference>
<dbReference type="SUPFAM" id="SSF55957">
    <property type="entry name" value="Phosphoglucomutase, C-terminal domain"/>
    <property type="match status" value="1"/>
</dbReference>
<dbReference type="SUPFAM" id="SSF53738">
    <property type="entry name" value="Phosphoglucomutase, first 3 domains"/>
    <property type="match status" value="2"/>
</dbReference>
<feature type="domain" description="Alpha-D-phosphohexomutase alpha/beta/alpha" evidence="11">
    <location>
        <begin position="273"/>
        <end position="376"/>
    </location>
</feature>
<evidence type="ECO:0000313" key="14">
    <source>
        <dbReference type="Proteomes" id="UP001219901"/>
    </source>
</evidence>
<dbReference type="InterPro" id="IPR005841">
    <property type="entry name" value="Alpha-D-phosphohexomutase_SF"/>
</dbReference>
<keyword evidence="6" id="KW-0413">Isomerase</keyword>
<dbReference type="Gene3D" id="3.30.310.50">
    <property type="entry name" value="Alpha-D-phosphohexomutase, C-terminal domain"/>
    <property type="match status" value="1"/>
</dbReference>
<dbReference type="InterPro" id="IPR005843">
    <property type="entry name" value="A-D-PHexomutase_C"/>
</dbReference>
<dbReference type="Pfam" id="PF02878">
    <property type="entry name" value="PGM_PMM_I"/>
    <property type="match status" value="1"/>
</dbReference>
<evidence type="ECO:0000259" key="10">
    <source>
        <dbReference type="Pfam" id="PF02879"/>
    </source>
</evidence>
<dbReference type="InterPro" id="IPR005845">
    <property type="entry name" value="A-D-PHexomutase_a/b/a-II"/>
</dbReference>
<evidence type="ECO:0000256" key="4">
    <source>
        <dbReference type="ARBA" id="ARBA00022723"/>
    </source>
</evidence>
<evidence type="ECO:0000256" key="6">
    <source>
        <dbReference type="ARBA" id="ARBA00023235"/>
    </source>
</evidence>
<evidence type="ECO:0000256" key="3">
    <source>
        <dbReference type="ARBA" id="ARBA00022553"/>
    </source>
</evidence>
<proteinExistence type="inferred from homology"/>
<evidence type="ECO:0000259" key="11">
    <source>
        <dbReference type="Pfam" id="PF02880"/>
    </source>
</evidence>
<comment type="cofactor">
    <cofactor evidence="1">
        <name>Mg(2+)</name>
        <dbReference type="ChEBI" id="CHEBI:18420"/>
    </cofactor>
</comment>
<evidence type="ECO:0000259" key="8">
    <source>
        <dbReference type="Pfam" id="PF00408"/>
    </source>
</evidence>
<dbReference type="InterPro" id="IPR036900">
    <property type="entry name" value="A-D-PHexomutase_C_sf"/>
</dbReference>
<accession>A0AAJ6CSC1</accession>
<feature type="domain" description="Alpha-D-phosphohexomutase alpha/beta/alpha" evidence="9">
    <location>
        <begin position="8"/>
        <end position="139"/>
    </location>
</feature>
<dbReference type="Proteomes" id="UP001321249">
    <property type="component" value="Unassembled WGS sequence"/>
</dbReference>
<evidence type="ECO:0000256" key="7">
    <source>
        <dbReference type="RuleBase" id="RU004326"/>
    </source>
</evidence>
<evidence type="ECO:0000259" key="9">
    <source>
        <dbReference type="Pfam" id="PF02878"/>
    </source>
</evidence>
<dbReference type="GO" id="GO:0008973">
    <property type="term" value="F:phosphopentomutase activity"/>
    <property type="evidence" value="ECO:0007669"/>
    <property type="project" value="TreeGrafter"/>
</dbReference>